<accession>A0A8S5UGE9</accession>
<name>A0A8S5UGE9_9CAUD</name>
<organism evidence="1">
    <name type="scientific">Myoviridae sp. ctshb19</name>
    <dbReference type="NCBI Taxonomy" id="2825194"/>
    <lineage>
        <taxon>Viruses</taxon>
        <taxon>Duplodnaviria</taxon>
        <taxon>Heunggongvirae</taxon>
        <taxon>Uroviricota</taxon>
        <taxon>Caudoviricetes</taxon>
    </lineage>
</organism>
<sequence>MGGAFGGMMMRVANGLGMGCAHYAPTKPRRKSWAQRVEQETEDDLWNLKQDRENARSKAINVFKHRLLDNYDQFAEAGLVKPGDSLMQIICRAHGLPLPKKRKRKS</sequence>
<proteinExistence type="predicted"/>
<dbReference type="EMBL" id="BK016086">
    <property type="protein sequence ID" value="DAF93577.1"/>
    <property type="molecule type" value="Genomic_DNA"/>
</dbReference>
<protein>
    <submittedName>
        <fullName evidence="1">Uncharacterized protein</fullName>
    </submittedName>
</protein>
<evidence type="ECO:0000313" key="1">
    <source>
        <dbReference type="EMBL" id="DAF93577.1"/>
    </source>
</evidence>
<reference evidence="1" key="1">
    <citation type="journal article" date="2021" name="Proc. Natl. Acad. Sci. U.S.A.">
        <title>A Catalog of Tens of Thousands of Viruses from Human Metagenomes Reveals Hidden Associations with Chronic Diseases.</title>
        <authorList>
            <person name="Tisza M.J."/>
            <person name="Buck C.B."/>
        </authorList>
    </citation>
    <scope>NUCLEOTIDE SEQUENCE</scope>
    <source>
        <strain evidence="1">Ctshb19</strain>
    </source>
</reference>